<gene>
    <name evidence="3" type="ORF">A6769_37280</name>
</gene>
<dbReference type="InterPro" id="IPR003450">
    <property type="entry name" value="Replication_origin-bd"/>
</dbReference>
<dbReference type="GO" id="GO:0005524">
    <property type="term" value="F:ATP binding"/>
    <property type="evidence" value="ECO:0007669"/>
    <property type="project" value="InterPro"/>
</dbReference>
<feature type="domain" description="Replication origin-binding protein" evidence="2">
    <location>
        <begin position="450"/>
        <end position="618"/>
    </location>
</feature>
<comment type="caution">
    <text evidence="3">The sequence shown here is derived from an EMBL/GenBank/DDBJ whole genome shotgun (WGS) entry which is preliminary data.</text>
</comment>
<accession>A0A367S158</accession>
<dbReference type="AlphaFoldDB" id="A0A367S158"/>
<evidence type="ECO:0000259" key="2">
    <source>
        <dbReference type="Pfam" id="PF02399"/>
    </source>
</evidence>
<dbReference type="Pfam" id="PF02399">
    <property type="entry name" value="Herpes_ori_bp"/>
    <property type="match status" value="1"/>
</dbReference>
<protein>
    <recommendedName>
        <fullName evidence="2">Replication origin-binding protein domain-containing protein</fullName>
    </recommendedName>
</protein>
<feature type="region of interest" description="Disordered" evidence="1">
    <location>
        <begin position="1140"/>
        <end position="1159"/>
    </location>
</feature>
<proteinExistence type="predicted"/>
<evidence type="ECO:0000313" key="4">
    <source>
        <dbReference type="Proteomes" id="UP000252085"/>
    </source>
</evidence>
<evidence type="ECO:0000313" key="3">
    <source>
        <dbReference type="EMBL" id="RCJ42548.1"/>
    </source>
</evidence>
<sequence length="1249" mass="143110">MYPTKKTDKFESAFILTGNGLTTLDSDIVTSVVTKSNTKFYPTNRNNPCPVCGDTTGDCRFQDIYIHCRDYVEAKKFDKIGDYKCTGHTKDGQWATFVHKDDDTYQANQQYSPEQAKIKAKKQADKLAQAKSKLENDFNESLPAGLRHIEYSRLLAELELHPDDRADLLARGFTESQIVLSGFKSVTRYQELTGEYHAKLPGINQKSNQIIAGESGYIIPVKDYDGFIVGLQLRVRNPSDGNRYRWISNKDYAVLQLAIHIDGLEPVLENPLAIFKPEKPESIWIVEGTGVKPFLTSQRLNAFVIGAAGGQFIQSQNQFKFAIERAITDYGQLPIRIAVDAGDIENTSVRNRWVELARHLQKLGHDFEFVWWNQVNKQNDSDIDELSSTELEKIEFITFEQFLNLKSNEIVFKSSQAFNERAFQEWDISRKFTATHKLNQKHFQISDDIPKSGAIIAGKAFMGSGKTHAQLQNIKANNDKGIYSYIISPRRKLNKQTIERAKNIGLTIYNLKDDNGLELLPGKQTNINSCAESFWKLDGYFQGMDICFDEIESMLPQILSGQTIKGKDLPLTLEIIKKAVQECSNVYLLDANLSDKTVNFFAELAKNKKVVKIDNLYKPAREKPVTIIDCINTKEEISIHDKSALVSLISVEQRPIIGTDSQTFAQTLSLLLAGQGKAGFVLDSISNDQTWTELFKRQPELEKYIELLNAKNIPVGSYWYEFLLANPDNFFTIFNPDYFIYTTTAESGVSIDLKGFFSCKTLVFFGVIATNNQLQMSGRLRDDSIPMYVYCPERSVIPRSSDFNQQREESLVIAVRQAFKALSDDLDVTPSDVFKLANERTKNIDEFWKLGNQLKALENFEKSNLRACLIYRLEQMDYTVEIKQAESVKAYKDELKEKKEIVLNTEALEIFNSVAYETVDDAEKANKKSDSIKVKRAVKKTKILFSNPGIEQTKSWSVEYIHDCFVKDRNWRYNLDKFYLLFNPEISAKKSDYERYFKFTSQHVNKQQIIKDLELTLKGLRNLKIDELITELVNGLQIHKDSERIQQIVNIARGKKIFGFNPKPESVDRKENIEFIKSCLSKVGLKLKHTSSIVEDKVKRYFHGLDLEDFNSEYRKDTLECIARYHEQWLVEKYNENTPDWEYSKNNNGERPPNNQDSQVSEQVQPVEQIKGNEQINDEIREGKTKAIALDVHNNSKSIDSINFDSVIQKEATRFICSLLIQDKITEKINTDKLDETISDYLAECAFCQ</sequence>
<dbReference type="GO" id="GO:0003688">
    <property type="term" value="F:DNA replication origin binding"/>
    <property type="evidence" value="ECO:0007669"/>
    <property type="project" value="InterPro"/>
</dbReference>
<organism evidence="3 4">
    <name type="scientific">Nostoc punctiforme NIES-2108</name>
    <dbReference type="NCBI Taxonomy" id="1356359"/>
    <lineage>
        <taxon>Bacteria</taxon>
        <taxon>Bacillati</taxon>
        <taxon>Cyanobacteriota</taxon>
        <taxon>Cyanophyceae</taxon>
        <taxon>Nostocales</taxon>
        <taxon>Nostocaceae</taxon>
        <taxon>Nostoc</taxon>
    </lineage>
</organism>
<evidence type="ECO:0000256" key="1">
    <source>
        <dbReference type="SAM" id="MobiDB-lite"/>
    </source>
</evidence>
<reference evidence="3 4" key="1">
    <citation type="submission" date="2016-04" db="EMBL/GenBank/DDBJ databases">
        <authorList>
            <person name="Evans L.H."/>
            <person name="Alamgir A."/>
            <person name="Owens N."/>
            <person name="Weber N.D."/>
            <person name="Virtaneva K."/>
            <person name="Barbian K."/>
            <person name="Babar A."/>
            <person name="Rosenke K."/>
        </authorList>
    </citation>
    <scope>NUCLEOTIDE SEQUENCE [LARGE SCALE GENOMIC DNA]</scope>
    <source>
        <strain evidence="3">NIES-2108</strain>
    </source>
</reference>
<dbReference type="GO" id="GO:0006260">
    <property type="term" value="P:DNA replication"/>
    <property type="evidence" value="ECO:0007669"/>
    <property type="project" value="InterPro"/>
</dbReference>
<feature type="compositionally biased region" description="Polar residues" evidence="1">
    <location>
        <begin position="1144"/>
        <end position="1155"/>
    </location>
</feature>
<name>A0A367S158_NOSPU</name>
<dbReference type="EMBL" id="LXQE01000007">
    <property type="protein sequence ID" value="RCJ42548.1"/>
    <property type="molecule type" value="Genomic_DNA"/>
</dbReference>
<dbReference type="Proteomes" id="UP000252085">
    <property type="component" value="Unassembled WGS sequence"/>
</dbReference>